<dbReference type="Gene3D" id="2.170.16.10">
    <property type="entry name" value="Hedgehog/Intein (Hint) domain"/>
    <property type="match status" value="1"/>
</dbReference>
<name>A0A238KLW8_9RHOB</name>
<feature type="domain" description="Hedgehog/Intein (Hint)" evidence="1">
    <location>
        <begin position="122"/>
        <end position="259"/>
    </location>
</feature>
<dbReference type="EMBL" id="FXYG01000003">
    <property type="protein sequence ID" value="SMX43754.1"/>
    <property type="molecule type" value="Genomic_DNA"/>
</dbReference>
<proteinExistence type="predicted"/>
<accession>A0A238KLW8</accession>
<evidence type="ECO:0000313" key="2">
    <source>
        <dbReference type="EMBL" id="SMX43754.1"/>
    </source>
</evidence>
<dbReference type="OrthoDB" id="6305173at2"/>
<keyword evidence="3" id="KW-1185">Reference proteome</keyword>
<dbReference type="Pfam" id="PF13403">
    <property type="entry name" value="Hint_2"/>
    <property type="match status" value="1"/>
</dbReference>
<dbReference type="AlphaFoldDB" id="A0A238KLW8"/>
<sequence>MPTTYLDQFFAMDPASPPATGTLLTVEKYNLVDQNDDGDIDSFDNDSVNGIDVTRSWPGDTVTINVSGVGNVTYTGITFYLADGSRVFTPTDGQVLQEGTLVSTTFVNTEGPLVVPGELGPPCFTAGTMIKTPDGLRRVEDLQAGDQVTTVDNGAQALIWVGRTTVAAEGNAAPIRFAAGVLGLDRDTLFSPQHRMLIDDWRAAYFYGHPEVLIAAHSLVNGTTVTRVEGGEVEYFHLLFDQHEIVIANGAKSESYYPGHAVTRSDRQTQAELLRLFPQLGVVEDGGPKTARPVVRPREGRLIAS</sequence>
<dbReference type="RefSeq" id="WP_093963813.1">
    <property type="nucleotide sequence ID" value="NZ_FXYG01000003.1"/>
</dbReference>
<dbReference type="InterPro" id="IPR028992">
    <property type="entry name" value="Hedgehog/Intein_dom"/>
</dbReference>
<organism evidence="2 3">
    <name type="scientific">Ruegeria arenilitoris</name>
    <dbReference type="NCBI Taxonomy" id="1173585"/>
    <lineage>
        <taxon>Bacteria</taxon>
        <taxon>Pseudomonadati</taxon>
        <taxon>Pseudomonadota</taxon>
        <taxon>Alphaproteobacteria</taxon>
        <taxon>Rhodobacterales</taxon>
        <taxon>Roseobacteraceae</taxon>
        <taxon>Ruegeria</taxon>
    </lineage>
</organism>
<protein>
    <recommendedName>
        <fullName evidence="1">Hedgehog/Intein (Hint) domain-containing protein</fullName>
    </recommendedName>
</protein>
<evidence type="ECO:0000313" key="3">
    <source>
        <dbReference type="Proteomes" id="UP000202485"/>
    </source>
</evidence>
<evidence type="ECO:0000259" key="1">
    <source>
        <dbReference type="Pfam" id="PF13403"/>
    </source>
</evidence>
<dbReference type="Proteomes" id="UP000202485">
    <property type="component" value="Unassembled WGS sequence"/>
</dbReference>
<dbReference type="SUPFAM" id="SSF51294">
    <property type="entry name" value="Hedgehog/intein (Hint) domain"/>
    <property type="match status" value="1"/>
</dbReference>
<gene>
    <name evidence="2" type="ORF">RUA8715_02268</name>
</gene>
<dbReference type="InterPro" id="IPR036844">
    <property type="entry name" value="Hint_dom_sf"/>
</dbReference>
<reference evidence="3" key="1">
    <citation type="submission" date="2017-05" db="EMBL/GenBank/DDBJ databases">
        <authorList>
            <person name="Rodrigo-Torres L."/>
            <person name="Arahal R. D."/>
            <person name="Lucena T."/>
        </authorList>
    </citation>
    <scope>NUCLEOTIDE SEQUENCE [LARGE SCALE GENOMIC DNA]</scope>
    <source>
        <strain evidence="3">CECT 8715</strain>
    </source>
</reference>